<dbReference type="PANTHER" id="PTHR48125:SF10">
    <property type="entry name" value="OS12G0136300 PROTEIN"/>
    <property type="match status" value="1"/>
</dbReference>
<dbReference type="OrthoDB" id="139679at2"/>
<organism evidence="2 3">
    <name type="scientific">Chloroflexus aggregans (strain MD-66 / DSM 9485)</name>
    <dbReference type="NCBI Taxonomy" id="326427"/>
    <lineage>
        <taxon>Bacteria</taxon>
        <taxon>Bacillati</taxon>
        <taxon>Chloroflexota</taxon>
        <taxon>Chloroflexia</taxon>
        <taxon>Chloroflexales</taxon>
        <taxon>Chloroflexineae</taxon>
        <taxon>Chloroflexaceae</taxon>
        <taxon>Chloroflexus</taxon>
    </lineage>
</organism>
<evidence type="ECO:0000313" key="2">
    <source>
        <dbReference type="EMBL" id="ACL25304.1"/>
    </source>
</evidence>
<feature type="region of interest" description="Disordered" evidence="1">
    <location>
        <begin position="490"/>
        <end position="572"/>
    </location>
</feature>
<feature type="compositionally biased region" description="Pro residues" evidence="1">
    <location>
        <begin position="491"/>
        <end position="549"/>
    </location>
</feature>
<name>B8G3D1_CHLAD</name>
<evidence type="ECO:0008006" key="4">
    <source>
        <dbReference type="Google" id="ProtNLM"/>
    </source>
</evidence>
<accession>B8G3D1</accession>
<dbReference type="Proteomes" id="UP000002508">
    <property type="component" value="Chromosome"/>
</dbReference>
<keyword evidence="3" id="KW-1185">Reference proteome</keyword>
<dbReference type="PRINTS" id="PR01217">
    <property type="entry name" value="PRICHEXTENSN"/>
</dbReference>
<protein>
    <recommendedName>
        <fullName evidence="4">Adhesin domain-containing protein</fullName>
    </recommendedName>
</protein>
<dbReference type="AlphaFoldDB" id="B8G3D1"/>
<evidence type="ECO:0000313" key="3">
    <source>
        <dbReference type="Proteomes" id="UP000002508"/>
    </source>
</evidence>
<dbReference type="STRING" id="326427.Cagg_2431"/>
<gene>
    <name evidence="2" type="ordered locus">Cagg_2431</name>
</gene>
<dbReference type="RefSeq" id="WP_015941162.1">
    <property type="nucleotide sequence ID" value="NC_011831.1"/>
</dbReference>
<dbReference type="HOGENOM" id="CLU_454701_0_0_0"/>
<dbReference type="eggNOG" id="COG3595">
    <property type="taxonomic scope" value="Bacteria"/>
</dbReference>
<dbReference type="PANTHER" id="PTHR48125">
    <property type="entry name" value="LP07818P1"/>
    <property type="match status" value="1"/>
</dbReference>
<proteinExistence type="predicted"/>
<reference evidence="2" key="1">
    <citation type="submission" date="2008-12" db="EMBL/GenBank/DDBJ databases">
        <title>Complete sequence of Chloroflexus aggregans DSM 9485.</title>
        <authorList>
            <consortium name="US DOE Joint Genome Institute"/>
            <person name="Lucas S."/>
            <person name="Copeland A."/>
            <person name="Lapidus A."/>
            <person name="Glavina del Rio T."/>
            <person name="Dalin E."/>
            <person name="Tice H."/>
            <person name="Pitluck S."/>
            <person name="Foster B."/>
            <person name="Larimer F."/>
            <person name="Land M."/>
            <person name="Hauser L."/>
            <person name="Kyrpides N."/>
            <person name="Mikhailova N."/>
            <person name="Bryant D."/>
            <person name="Richardson P."/>
        </authorList>
    </citation>
    <scope>NUCLEOTIDE SEQUENCE</scope>
    <source>
        <strain evidence="2">DSM 9485</strain>
    </source>
</reference>
<sequence length="600" mass="62963">MKQRIPVDLPFTIFLPAVDGDLTIHGWDEPSVEWQCDDQVNLTRNEAGLTLEPCHGDLRLTVPAMAEVRITGCNGDTRVMQVRRLLIEHQHGDLVIRHITEQATIGQLSGDLHATEVAELNVTAQLSGDVTLLATPVARLHTVAGDLATRGVLSLSLTQLDGDLVATDLREQLSVAVVNGDVEVTGNNALLRLQQVNGDLTIHGQVSVLECVAVSGDVDAEEATIGQLAIETVAGDVEVGVLTGGRIGTVGGDLELMQVTGELMIGNVGGDCTIKHAGGNLTLNAIGSDLSLRAEVVAGSTIRAQVGGDAVIVLPKDPDLVLTATAGGEIRGVGVNRSAPGQTVELRYGNGAASLHLLVGGDVIVKGATQPDTFNGLATQLGHELSKLGRELGRELSELGRELAAELRNTLASGDPAAADRARAAADRFAAQARRLKEEAGPERMRIRINEREWRLDPERIERIKAQARQAAAAGLNDALEAVERALSRLQPPPHAPAPPPPPSHHAPPPPHAPAPPPPPHAPAPPPPPHAPAPPPPPHAPAPPPPPHAPATGQTIQLRPSPTPPSEEDRERQRAAILQMVADGRISAAEGDLLLTALDD</sequence>
<dbReference type="EMBL" id="CP001337">
    <property type="protein sequence ID" value="ACL25304.1"/>
    <property type="molecule type" value="Genomic_DNA"/>
</dbReference>
<evidence type="ECO:0000256" key="1">
    <source>
        <dbReference type="SAM" id="MobiDB-lite"/>
    </source>
</evidence>
<dbReference type="KEGG" id="cag:Cagg_2431"/>